<name>A0ACB9K4B4_9ASTR</name>
<keyword evidence="2" id="KW-1185">Reference proteome</keyword>
<dbReference type="Proteomes" id="UP001056120">
    <property type="component" value="Linkage Group LG01"/>
</dbReference>
<reference evidence="1 2" key="2">
    <citation type="journal article" date="2022" name="Mol. Ecol. Resour.">
        <title>The genomes of chicory, endive, great burdock and yacon provide insights into Asteraceae paleo-polyploidization history and plant inulin production.</title>
        <authorList>
            <person name="Fan W."/>
            <person name="Wang S."/>
            <person name="Wang H."/>
            <person name="Wang A."/>
            <person name="Jiang F."/>
            <person name="Liu H."/>
            <person name="Zhao H."/>
            <person name="Xu D."/>
            <person name="Zhang Y."/>
        </authorList>
    </citation>
    <scope>NUCLEOTIDE SEQUENCE [LARGE SCALE GENOMIC DNA]</scope>
    <source>
        <strain evidence="2">cv. Yunnan</strain>
        <tissue evidence="1">Leaves</tissue>
    </source>
</reference>
<proteinExistence type="predicted"/>
<organism evidence="1 2">
    <name type="scientific">Smallanthus sonchifolius</name>
    <dbReference type="NCBI Taxonomy" id="185202"/>
    <lineage>
        <taxon>Eukaryota</taxon>
        <taxon>Viridiplantae</taxon>
        <taxon>Streptophyta</taxon>
        <taxon>Embryophyta</taxon>
        <taxon>Tracheophyta</taxon>
        <taxon>Spermatophyta</taxon>
        <taxon>Magnoliopsida</taxon>
        <taxon>eudicotyledons</taxon>
        <taxon>Gunneridae</taxon>
        <taxon>Pentapetalae</taxon>
        <taxon>asterids</taxon>
        <taxon>campanulids</taxon>
        <taxon>Asterales</taxon>
        <taxon>Asteraceae</taxon>
        <taxon>Asteroideae</taxon>
        <taxon>Heliantheae alliance</taxon>
        <taxon>Millerieae</taxon>
        <taxon>Smallanthus</taxon>
    </lineage>
</organism>
<comment type="caution">
    <text evidence="1">The sequence shown here is derived from an EMBL/GenBank/DDBJ whole genome shotgun (WGS) entry which is preliminary data.</text>
</comment>
<accession>A0ACB9K4B4</accession>
<sequence length="267" mass="30489">MKVFRGKEQAYSGMYGKWEDSFMKMNDFKEELLRQNPGSVVEVDFETKGNKKLFLRFFISLIACSKGFLDGCRPCISLDACHLKGKFNGVVVAATSVDYNSSIFHVAYGVLESENKTSWLWFLELLKKAIGMPNGLVISSDMQKVAFITFTRDVNLDNHVDSYFTIEKFKLAYALEVAPMPAKDQWVHIDTEEKICPPAIKRPSGILRKNRIKPNDESKKRHKCPRCGEYGHREKTCKNPASQDSIQHQASTSKMGRRKSTKDRENN</sequence>
<gene>
    <name evidence="1" type="ORF">L1987_01151</name>
</gene>
<dbReference type="EMBL" id="CM042018">
    <property type="protein sequence ID" value="KAI3827087.1"/>
    <property type="molecule type" value="Genomic_DNA"/>
</dbReference>
<evidence type="ECO:0000313" key="2">
    <source>
        <dbReference type="Proteomes" id="UP001056120"/>
    </source>
</evidence>
<protein>
    <submittedName>
        <fullName evidence="1">Uncharacterized protein</fullName>
    </submittedName>
</protein>
<evidence type="ECO:0000313" key="1">
    <source>
        <dbReference type="EMBL" id="KAI3827087.1"/>
    </source>
</evidence>
<reference evidence="2" key="1">
    <citation type="journal article" date="2022" name="Mol. Ecol. Resour.">
        <title>The genomes of chicory, endive, great burdock and yacon provide insights into Asteraceae palaeo-polyploidization history and plant inulin production.</title>
        <authorList>
            <person name="Fan W."/>
            <person name="Wang S."/>
            <person name="Wang H."/>
            <person name="Wang A."/>
            <person name="Jiang F."/>
            <person name="Liu H."/>
            <person name="Zhao H."/>
            <person name="Xu D."/>
            <person name="Zhang Y."/>
        </authorList>
    </citation>
    <scope>NUCLEOTIDE SEQUENCE [LARGE SCALE GENOMIC DNA]</scope>
    <source>
        <strain evidence="2">cv. Yunnan</strain>
    </source>
</reference>